<dbReference type="SUPFAM" id="SSF51182">
    <property type="entry name" value="RmlC-like cupins"/>
    <property type="match status" value="1"/>
</dbReference>
<name>A0AAU7KDY8_9GAMM</name>
<dbReference type="Gene3D" id="2.60.120.10">
    <property type="entry name" value="Jelly Rolls"/>
    <property type="match status" value="1"/>
</dbReference>
<sequence>MIEPFSQASFSSDDTLHAEALGRHLQHLRQLRGWSLSRLASDAGVAKSNLSRLEQGNGNPTLDTLWRLASCLEVPFGTLIKPVTTALDDQGVQVQLIDQGDSQPAVDVYWMRLDPDVYRLSEAHPAGVHETVTVISGRLTTGPEHESHTLGPGQSVTFAADRPHLYASDNQATSATLTIVYHPPETSR</sequence>
<dbReference type="SUPFAM" id="SSF47413">
    <property type="entry name" value="lambda repressor-like DNA-binding domains"/>
    <property type="match status" value="1"/>
</dbReference>
<dbReference type="CDD" id="cd00093">
    <property type="entry name" value="HTH_XRE"/>
    <property type="match status" value="1"/>
</dbReference>
<dbReference type="GO" id="GO:0003677">
    <property type="term" value="F:DNA binding"/>
    <property type="evidence" value="ECO:0007669"/>
    <property type="project" value="UniProtKB-KW"/>
</dbReference>
<dbReference type="RefSeq" id="WP_045994409.1">
    <property type="nucleotide sequence ID" value="NZ_CP098827.1"/>
</dbReference>
<gene>
    <name evidence="3" type="ORF">NFG58_13590</name>
</gene>
<reference evidence="3" key="1">
    <citation type="submission" date="2022-06" db="EMBL/GenBank/DDBJ databases">
        <title>A novel DMS-producing enzyme.</title>
        <authorList>
            <person name="Zhang Y."/>
        </authorList>
    </citation>
    <scope>NUCLEOTIDE SEQUENCE</scope>
    <source>
        <strain evidence="3">RT37</strain>
    </source>
</reference>
<dbReference type="InterPro" id="IPR010982">
    <property type="entry name" value="Lambda_DNA-bd_dom_sf"/>
</dbReference>
<dbReference type="PANTHER" id="PTHR46797">
    <property type="entry name" value="HTH-TYPE TRANSCRIPTIONAL REGULATOR"/>
    <property type="match status" value="1"/>
</dbReference>
<dbReference type="PANTHER" id="PTHR46797:SF1">
    <property type="entry name" value="METHYLPHOSPHONATE SYNTHASE"/>
    <property type="match status" value="1"/>
</dbReference>
<proteinExistence type="predicted"/>
<dbReference type="InterPro" id="IPR014710">
    <property type="entry name" value="RmlC-like_jellyroll"/>
</dbReference>
<keyword evidence="1" id="KW-0238">DNA-binding</keyword>
<dbReference type="InterPro" id="IPR050807">
    <property type="entry name" value="TransReg_Diox_bact_type"/>
</dbReference>
<organism evidence="3">
    <name type="scientific">Halomonas sp. RT37</name>
    <dbReference type="NCBI Taxonomy" id="2950872"/>
    <lineage>
        <taxon>Bacteria</taxon>
        <taxon>Pseudomonadati</taxon>
        <taxon>Pseudomonadota</taxon>
        <taxon>Gammaproteobacteria</taxon>
        <taxon>Oceanospirillales</taxon>
        <taxon>Halomonadaceae</taxon>
        <taxon>Halomonas</taxon>
    </lineage>
</organism>
<dbReference type="PROSITE" id="PS50943">
    <property type="entry name" value="HTH_CROC1"/>
    <property type="match status" value="1"/>
</dbReference>
<accession>A0AAU7KDY8</accession>
<protein>
    <submittedName>
        <fullName evidence="3">XRE family transcriptional regulator</fullName>
    </submittedName>
</protein>
<feature type="domain" description="HTH cro/C1-type" evidence="2">
    <location>
        <begin position="25"/>
        <end position="79"/>
    </location>
</feature>
<dbReference type="InterPro" id="IPR001387">
    <property type="entry name" value="Cro/C1-type_HTH"/>
</dbReference>
<dbReference type="AlphaFoldDB" id="A0AAU7KDY8"/>
<dbReference type="InterPro" id="IPR011051">
    <property type="entry name" value="RmlC_Cupin_sf"/>
</dbReference>
<dbReference type="GO" id="GO:0003700">
    <property type="term" value="F:DNA-binding transcription factor activity"/>
    <property type="evidence" value="ECO:0007669"/>
    <property type="project" value="TreeGrafter"/>
</dbReference>
<dbReference type="Gene3D" id="1.10.260.40">
    <property type="entry name" value="lambda repressor-like DNA-binding domains"/>
    <property type="match status" value="1"/>
</dbReference>
<dbReference type="SMART" id="SM00530">
    <property type="entry name" value="HTH_XRE"/>
    <property type="match status" value="1"/>
</dbReference>
<dbReference type="Pfam" id="PF01381">
    <property type="entry name" value="HTH_3"/>
    <property type="match status" value="1"/>
</dbReference>
<evidence type="ECO:0000259" key="2">
    <source>
        <dbReference type="PROSITE" id="PS50943"/>
    </source>
</evidence>
<evidence type="ECO:0000256" key="1">
    <source>
        <dbReference type="ARBA" id="ARBA00023125"/>
    </source>
</evidence>
<dbReference type="Pfam" id="PF07883">
    <property type="entry name" value="Cupin_2"/>
    <property type="match status" value="1"/>
</dbReference>
<dbReference type="CDD" id="cd02209">
    <property type="entry name" value="cupin_XRE_C"/>
    <property type="match status" value="1"/>
</dbReference>
<dbReference type="EMBL" id="CP098827">
    <property type="protein sequence ID" value="XBO69652.1"/>
    <property type="molecule type" value="Genomic_DNA"/>
</dbReference>
<dbReference type="GO" id="GO:0005829">
    <property type="term" value="C:cytosol"/>
    <property type="evidence" value="ECO:0007669"/>
    <property type="project" value="TreeGrafter"/>
</dbReference>
<evidence type="ECO:0000313" key="3">
    <source>
        <dbReference type="EMBL" id="XBO69652.1"/>
    </source>
</evidence>
<dbReference type="InterPro" id="IPR013096">
    <property type="entry name" value="Cupin_2"/>
</dbReference>